<dbReference type="PANTHER" id="PTHR11403">
    <property type="entry name" value="CYTOCHROME C OXIDASE SUBUNIT III"/>
    <property type="match status" value="1"/>
</dbReference>
<feature type="transmembrane region" description="Helical" evidence="7">
    <location>
        <begin position="139"/>
        <end position="160"/>
    </location>
</feature>
<dbReference type="EMBL" id="BAABGX010000001">
    <property type="protein sequence ID" value="GAA4298864.1"/>
    <property type="molecule type" value="Genomic_DNA"/>
</dbReference>
<name>A0ABP8FAY7_9BACT</name>
<evidence type="ECO:0000256" key="1">
    <source>
        <dbReference type="ARBA" id="ARBA00004141"/>
    </source>
</evidence>
<feature type="domain" description="Heme-copper oxidase subunit III family profile" evidence="8">
    <location>
        <begin position="26"/>
        <end position="210"/>
    </location>
</feature>
<evidence type="ECO:0000259" key="8">
    <source>
        <dbReference type="PROSITE" id="PS50253"/>
    </source>
</evidence>
<evidence type="ECO:0000313" key="9">
    <source>
        <dbReference type="EMBL" id="GAA4298864.1"/>
    </source>
</evidence>
<gene>
    <name evidence="9" type="ORF">GCM10023183_07510</name>
</gene>
<reference evidence="10" key="1">
    <citation type="journal article" date="2019" name="Int. J. Syst. Evol. Microbiol.">
        <title>The Global Catalogue of Microorganisms (GCM) 10K type strain sequencing project: providing services to taxonomists for standard genome sequencing and annotation.</title>
        <authorList>
            <consortium name="The Broad Institute Genomics Platform"/>
            <consortium name="The Broad Institute Genome Sequencing Center for Infectious Disease"/>
            <person name="Wu L."/>
            <person name="Ma J."/>
        </authorList>
    </citation>
    <scope>NUCLEOTIDE SEQUENCE [LARGE SCALE GENOMIC DNA]</scope>
    <source>
        <strain evidence="10">JCM 17917</strain>
    </source>
</reference>
<evidence type="ECO:0000256" key="6">
    <source>
        <dbReference type="RuleBase" id="RU003376"/>
    </source>
</evidence>
<dbReference type="Proteomes" id="UP001501844">
    <property type="component" value="Unassembled WGS sequence"/>
</dbReference>
<evidence type="ECO:0000256" key="5">
    <source>
        <dbReference type="ARBA" id="ARBA00023136"/>
    </source>
</evidence>
<comment type="caution">
    <text evidence="9">The sequence shown here is derived from an EMBL/GenBank/DDBJ whole genome shotgun (WGS) entry which is preliminary data.</text>
</comment>
<keyword evidence="3 6" id="KW-0812">Transmembrane</keyword>
<evidence type="ECO:0000256" key="7">
    <source>
        <dbReference type="SAM" id="Phobius"/>
    </source>
</evidence>
<comment type="subcellular location">
    <subcellularLocation>
        <location evidence="6">Cell membrane</location>
        <topology evidence="6">Multi-pass membrane protein</topology>
    </subcellularLocation>
    <subcellularLocation>
        <location evidence="1">Membrane</location>
        <topology evidence="1">Multi-pass membrane protein</topology>
    </subcellularLocation>
</comment>
<organism evidence="9 10">
    <name type="scientific">Nibribacter koreensis</name>
    <dbReference type="NCBI Taxonomy" id="1084519"/>
    <lineage>
        <taxon>Bacteria</taxon>
        <taxon>Pseudomonadati</taxon>
        <taxon>Bacteroidota</taxon>
        <taxon>Cytophagia</taxon>
        <taxon>Cytophagales</taxon>
        <taxon>Hymenobacteraceae</taxon>
        <taxon>Nibribacter</taxon>
    </lineage>
</organism>
<dbReference type="InterPro" id="IPR024791">
    <property type="entry name" value="Cyt_c/ubiquinol_Oxase_su3"/>
</dbReference>
<dbReference type="Pfam" id="PF00510">
    <property type="entry name" value="COX3"/>
    <property type="match status" value="1"/>
</dbReference>
<dbReference type="PANTHER" id="PTHR11403:SF10">
    <property type="entry name" value="CYTOCHROME C OXIDASE"/>
    <property type="match status" value="1"/>
</dbReference>
<feature type="transmembrane region" description="Helical" evidence="7">
    <location>
        <begin position="191"/>
        <end position="209"/>
    </location>
</feature>
<proteinExistence type="inferred from homology"/>
<protein>
    <submittedName>
        <fullName evidence="9">Cytochrome c oxidase subunit 3</fullName>
    </submittedName>
</protein>
<feature type="transmembrane region" description="Helical" evidence="7">
    <location>
        <begin position="100"/>
        <end position="119"/>
    </location>
</feature>
<feature type="transmembrane region" description="Helical" evidence="7">
    <location>
        <begin position="29"/>
        <end position="49"/>
    </location>
</feature>
<dbReference type="RefSeq" id="WP_345162486.1">
    <property type="nucleotide sequence ID" value="NZ_BAABGX010000001.1"/>
</dbReference>
<dbReference type="InterPro" id="IPR000298">
    <property type="entry name" value="Cyt_c_oxidase-like_su3"/>
</dbReference>
<dbReference type="Gene3D" id="1.20.120.80">
    <property type="entry name" value="Cytochrome c oxidase, subunit III, four-helix bundle"/>
    <property type="match status" value="1"/>
</dbReference>
<keyword evidence="10" id="KW-1185">Reference proteome</keyword>
<dbReference type="InterPro" id="IPR035973">
    <property type="entry name" value="Cyt_c_oxidase_su3-like_sf"/>
</dbReference>
<dbReference type="InterPro" id="IPR013833">
    <property type="entry name" value="Cyt_c_oxidase_su3_a-hlx"/>
</dbReference>
<dbReference type="SUPFAM" id="SSF81452">
    <property type="entry name" value="Cytochrome c oxidase subunit III-like"/>
    <property type="match status" value="1"/>
</dbReference>
<sequence>MRSENQNKIGAGRSSRFEKIERIPPLKMLLYMSMAGMGILFMVVIFLFLHRVWSLPFTYAYKLPKLFSLSTVLILFSGFFIHYVPMFYRQDNLHQLKRNMRWGLVLGLLFTLSQVVAWYEMTKSGIYFSGQALGTYLYLLSAMHLLHLGGGLAFLTILYMKVNRAASDPIRHLVYIRDPFRRMQLEMLRSYWHFMGVLWLALYFVFVFAL</sequence>
<evidence type="ECO:0000256" key="4">
    <source>
        <dbReference type="ARBA" id="ARBA00022989"/>
    </source>
</evidence>
<evidence type="ECO:0000313" key="10">
    <source>
        <dbReference type="Proteomes" id="UP001501844"/>
    </source>
</evidence>
<feature type="transmembrane region" description="Helical" evidence="7">
    <location>
        <begin position="69"/>
        <end position="88"/>
    </location>
</feature>
<keyword evidence="4 7" id="KW-1133">Transmembrane helix</keyword>
<evidence type="ECO:0000256" key="3">
    <source>
        <dbReference type="ARBA" id="ARBA00022692"/>
    </source>
</evidence>
<comment type="similarity">
    <text evidence="2 6">Belongs to the cytochrome c oxidase subunit 3 family.</text>
</comment>
<evidence type="ECO:0000256" key="2">
    <source>
        <dbReference type="ARBA" id="ARBA00010581"/>
    </source>
</evidence>
<accession>A0ABP8FAY7</accession>
<keyword evidence="5 7" id="KW-0472">Membrane</keyword>
<dbReference type="PROSITE" id="PS50253">
    <property type="entry name" value="COX3"/>
    <property type="match status" value="1"/>
</dbReference>